<proteinExistence type="predicted"/>
<name>A0A0F8X0G7_9ZZZZ</name>
<feature type="non-terminal residue" evidence="1">
    <location>
        <position position="44"/>
    </location>
</feature>
<sequence>MLLTETINKQMESAYFVGKNCIGFPKEVRERIKKVILSKILEAV</sequence>
<protein>
    <submittedName>
        <fullName evidence="1">Uncharacterized protein</fullName>
    </submittedName>
</protein>
<evidence type="ECO:0000313" key="1">
    <source>
        <dbReference type="EMBL" id="KKK62378.1"/>
    </source>
</evidence>
<reference evidence="1" key="1">
    <citation type="journal article" date="2015" name="Nature">
        <title>Complex archaea that bridge the gap between prokaryotes and eukaryotes.</title>
        <authorList>
            <person name="Spang A."/>
            <person name="Saw J.H."/>
            <person name="Jorgensen S.L."/>
            <person name="Zaremba-Niedzwiedzka K."/>
            <person name="Martijn J."/>
            <person name="Lind A.E."/>
            <person name="van Eijk R."/>
            <person name="Schleper C."/>
            <person name="Guy L."/>
            <person name="Ettema T.J."/>
        </authorList>
    </citation>
    <scope>NUCLEOTIDE SEQUENCE</scope>
</reference>
<comment type="caution">
    <text evidence="1">The sequence shown here is derived from an EMBL/GenBank/DDBJ whole genome shotgun (WGS) entry which is preliminary data.</text>
</comment>
<dbReference type="EMBL" id="LAZR01062018">
    <property type="protein sequence ID" value="KKK62378.1"/>
    <property type="molecule type" value="Genomic_DNA"/>
</dbReference>
<dbReference type="AlphaFoldDB" id="A0A0F8X0G7"/>
<gene>
    <name evidence="1" type="ORF">LCGC14_3004890</name>
</gene>
<organism evidence="1">
    <name type="scientific">marine sediment metagenome</name>
    <dbReference type="NCBI Taxonomy" id="412755"/>
    <lineage>
        <taxon>unclassified sequences</taxon>
        <taxon>metagenomes</taxon>
        <taxon>ecological metagenomes</taxon>
    </lineage>
</organism>
<accession>A0A0F8X0G7</accession>